<reference evidence="1 2" key="1">
    <citation type="journal article" date="2015" name="Genome Biol. Evol.">
        <title>Phylogenomic analyses indicate that early fungi evolved digesting cell walls of algal ancestors of land plants.</title>
        <authorList>
            <person name="Chang Y."/>
            <person name="Wang S."/>
            <person name="Sekimoto S."/>
            <person name="Aerts A.L."/>
            <person name="Choi C."/>
            <person name="Clum A."/>
            <person name="LaButti K.M."/>
            <person name="Lindquist E.A."/>
            <person name="Yee Ngan C."/>
            <person name="Ohm R.A."/>
            <person name="Salamov A.A."/>
            <person name="Grigoriev I.V."/>
            <person name="Spatafora J.W."/>
            <person name="Berbee M.L."/>
        </authorList>
    </citation>
    <scope>NUCLEOTIDE SEQUENCE [LARGE SCALE GENOMIC DNA]</scope>
    <source>
        <strain evidence="1 2">JEL478</strain>
    </source>
</reference>
<protein>
    <recommendedName>
        <fullName evidence="3">Hemerythrin-like domain-containing protein</fullName>
    </recommendedName>
</protein>
<dbReference type="PANTHER" id="PTHR35585:SF1">
    <property type="entry name" value="HHE DOMAIN PROTEIN (AFU_ORTHOLOGUE AFUA_4G00730)"/>
    <property type="match status" value="1"/>
</dbReference>
<keyword evidence="2" id="KW-1185">Reference proteome</keyword>
<accession>A0A139AGQ3</accession>
<evidence type="ECO:0000313" key="2">
    <source>
        <dbReference type="Proteomes" id="UP000070544"/>
    </source>
</evidence>
<dbReference type="AlphaFoldDB" id="A0A139AGQ3"/>
<dbReference type="OrthoDB" id="9983919at2759"/>
<evidence type="ECO:0008006" key="3">
    <source>
        <dbReference type="Google" id="ProtNLM"/>
    </source>
</evidence>
<organism evidence="1 2">
    <name type="scientific">Gonapodya prolifera (strain JEL478)</name>
    <name type="common">Monoblepharis prolifera</name>
    <dbReference type="NCBI Taxonomy" id="1344416"/>
    <lineage>
        <taxon>Eukaryota</taxon>
        <taxon>Fungi</taxon>
        <taxon>Fungi incertae sedis</taxon>
        <taxon>Chytridiomycota</taxon>
        <taxon>Chytridiomycota incertae sedis</taxon>
        <taxon>Monoblepharidomycetes</taxon>
        <taxon>Monoblepharidales</taxon>
        <taxon>Gonapodyaceae</taxon>
        <taxon>Gonapodya</taxon>
    </lineage>
</organism>
<name>A0A139AGQ3_GONPJ</name>
<dbReference type="EMBL" id="KQ965760">
    <property type="protein sequence ID" value="KXS15744.1"/>
    <property type="molecule type" value="Genomic_DNA"/>
</dbReference>
<gene>
    <name evidence="1" type="ORF">M427DRAFT_321235</name>
</gene>
<dbReference type="Gene3D" id="1.20.120.520">
    <property type="entry name" value="nmb1532 protein domain like"/>
    <property type="match status" value="1"/>
</dbReference>
<evidence type="ECO:0000313" key="1">
    <source>
        <dbReference type="EMBL" id="KXS15744.1"/>
    </source>
</evidence>
<dbReference type="PANTHER" id="PTHR35585">
    <property type="entry name" value="HHE DOMAIN PROTEIN (AFU_ORTHOLOGUE AFUA_4G00730)"/>
    <property type="match status" value="1"/>
</dbReference>
<proteinExistence type="predicted"/>
<sequence>MLRTSIHLSRLASSARLPHGSAKLLASPVRSLSLNARVILSPSHGPNVETGKPREGIGRSIPLESAEIKENSHFVGADEVMEDSRSLPLDELIKRDHNTIRSLNWRYHLAGSVDEKTKVVHSLVRAISLHSTAEELILYPTLDHLSGASLYSGHGEVGAPTMTGQPSSTTSEYGADVASLRAGHAKVKKGLVDLENIMEKVDLGSEKGRKVVDDAVAAVMKGLDEHMRIEEASDLVQLKTSLKAEDLEVLGDIFQTARKFSPTRPHPSAPDTGGVLEIAAALPAALMDRLKDLTRNFADEDEAKKRA</sequence>
<dbReference type="Proteomes" id="UP000070544">
    <property type="component" value="Unassembled WGS sequence"/>
</dbReference>